<evidence type="ECO:0008006" key="3">
    <source>
        <dbReference type="Google" id="ProtNLM"/>
    </source>
</evidence>
<dbReference type="AlphaFoldDB" id="A0A402AM19"/>
<evidence type="ECO:0000313" key="2">
    <source>
        <dbReference type="Proteomes" id="UP000287188"/>
    </source>
</evidence>
<reference evidence="2" key="1">
    <citation type="submission" date="2018-12" db="EMBL/GenBank/DDBJ databases">
        <title>Tengunoibacter tsumagoiensis gen. nov., sp. nov., Dictyobacter kobayashii sp. nov., D. alpinus sp. nov., and D. joshuensis sp. nov. and description of Dictyobacteraceae fam. nov. within the order Ktedonobacterales isolated from Tengu-no-mugimeshi.</title>
        <authorList>
            <person name="Wang C.M."/>
            <person name="Zheng Y."/>
            <person name="Sakai Y."/>
            <person name="Toyoda A."/>
            <person name="Minakuchi Y."/>
            <person name="Abe K."/>
            <person name="Yokota A."/>
            <person name="Yabe S."/>
        </authorList>
    </citation>
    <scope>NUCLEOTIDE SEQUENCE [LARGE SCALE GENOMIC DNA]</scope>
    <source>
        <strain evidence="2">Uno11</strain>
    </source>
</reference>
<dbReference type="EMBL" id="BIFS01000001">
    <property type="protein sequence ID" value="GCE20211.1"/>
    <property type="molecule type" value="Genomic_DNA"/>
</dbReference>
<dbReference type="Proteomes" id="UP000287188">
    <property type="component" value="Unassembled WGS sequence"/>
</dbReference>
<dbReference type="SUPFAM" id="SSF55811">
    <property type="entry name" value="Nudix"/>
    <property type="match status" value="1"/>
</dbReference>
<dbReference type="InterPro" id="IPR015797">
    <property type="entry name" value="NUDIX_hydrolase-like_dom_sf"/>
</dbReference>
<name>A0A402AM19_9CHLR</name>
<comment type="caution">
    <text evidence="1">The sequence shown here is derived from an EMBL/GenBank/DDBJ whole genome shotgun (WGS) entry which is preliminary data.</text>
</comment>
<keyword evidence="2" id="KW-1185">Reference proteome</keyword>
<gene>
    <name evidence="1" type="ORF">KDK_40110</name>
</gene>
<proteinExistence type="predicted"/>
<dbReference type="Gene3D" id="3.90.79.10">
    <property type="entry name" value="Nucleoside Triphosphate Pyrophosphohydrolase"/>
    <property type="match status" value="1"/>
</dbReference>
<organism evidence="1 2">
    <name type="scientific">Dictyobacter kobayashii</name>
    <dbReference type="NCBI Taxonomy" id="2014872"/>
    <lineage>
        <taxon>Bacteria</taxon>
        <taxon>Bacillati</taxon>
        <taxon>Chloroflexota</taxon>
        <taxon>Ktedonobacteria</taxon>
        <taxon>Ktedonobacterales</taxon>
        <taxon>Dictyobacteraceae</taxon>
        <taxon>Dictyobacter</taxon>
    </lineage>
</organism>
<accession>A0A402AM19</accession>
<sequence>MVAYLPAGLGRLVLQESEVDELLIASLERLADPSIAHTEQWTRNGLTRTVHFYDYDDYHIWGATGRILASVFELLKNADAPPVS</sequence>
<evidence type="ECO:0000313" key="1">
    <source>
        <dbReference type="EMBL" id="GCE20211.1"/>
    </source>
</evidence>
<protein>
    <recommendedName>
        <fullName evidence="3">Nudix hydrolase domain-containing protein</fullName>
    </recommendedName>
</protein>